<sequence>MFRVLEGRYRYEVEGRRFYAEEGDVVSIPGGAEHGFVNVTDKPARQYILITPALDAAAFITELAGVMKEGVPDRLVLDAFGARWQVEFPGPPVSRTETPTG</sequence>
<dbReference type="Proteomes" id="UP001017257">
    <property type="component" value="Plasmid pR24_1"/>
</dbReference>
<dbReference type="PANTHER" id="PTHR43346:SF1">
    <property type="entry name" value="QUERCETIN 2,3-DIOXYGENASE-RELATED"/>
    <property type="match status" value="1"/>
</dbReference>
<dbReference type="PANTHER" id="PTHR43346">
    <property type="entry name" value="LIGAND BINDING DOMAIN PROTEIN, PUTATIVE (AFU_ORTHOLOGUE AFUA_6G14370)-RELATED"/>
    <property type="match status" value="1"/>
</dbReference>
<accession>A0ABY5RZD7</accession>
<dbReference type="RefSeq" id="WP_259061069.1">
    <property type="nucleotide sequence ID" value="NZ_CP102846.1"/>
</dbReference>
<geneLocation type="plasmid" evidence="2 3">
    <name>pR24_1</name>
</geneLocation>
<evidence type="ECO:0000313" key="2">
    <source>
        <dbReference type="EMBL" id="UVF22610.1"/>
    </source>
</evidence>
<dbReference type="EMBL" id="CP102846">
    <property type="protein sequence ID" value="UVF22610.1"/>
    <property type="molecule type" value="Genomic_DNA"/>
</dbReference>
<dbReference type="CDD" id="cd02208">
    <property type="entry name" value="cupin_RmlC-like"/>
    <property type="match status" value="1"/>
</dbReference>
<dbReference type="Gene3D" id="2.60.120.10">
    <property type="entry name" value="Jelly Rolls"/>
    <property type="match status" value="1"/>
</dbReference>
<dbReference type="InterPro" id="IPR013096">
    <property type="entry name" value="Cupin_2"/>
</dbReference>
<evidence type="ECO:0000259" key="1">
    <source>
        <dbReference type="Pfam" id="PF07883"/>
    </source>
</evidence>
<keyword evidence="3" id="KW-1185">Reference proteome</keyword>
<organism evidence="2 3">
    <name type="scientific">Microvirga terrae</name>
    <dbReference type="NCBI Taxonomy" id="2740529"/>
    <lineage>
        <taxon>Bacteria</taxon>
        <taxon>Pseudomonadati</taxon>
        <taxon>Pseudomonadota</taxon>
        <taxon>Alphaproteobacteria</taxon>
        <taxon>Hyphomicrobiales</taxon>
        <taxon>Methylobacteriaceae</taxon>
        <taxon>Microvirga</taxon>
    </lineage>
</organism>
<dbReference type="SUPFAM" id="SSF51182">
    <property type="entry name" value="RmlC-like cupins"/>
    <property type="match status" value="1"/>
</dbReference>
<feature type="domain" description="Cupin type-2" evidence="1">
    <location>
        <begin position="1"/>
        <end position="45"/>
    </location>
</feature>
<proteinExistence type="predicted"/>
<dbReference type="InterPro" id="IPR011051">
    <property type="entry name" value="RmlC_Cupin_sf"/>
</dbReference>
<reference evidence="2" key="1">
    <citation type="submission" date="2022-08" db="EMBL/GenBank/DDBJ databases">
        <title>Microvirga terrae sp. nov., isolated from soil.</title>
        <authorList>
            <person name="Kim K.H."/>
            <person name="Seo Y.L."/>
            <person name="Kim J.M."/>
            <person name="Lee J.K."/>
            <person name="Han D.M."/>
            <person name="Jeon C.O."/>
        </authorList>
    </citation>
    <scope>NUCLEOTIDE SEQUENCE</scope>
    <source>
        <strain evidence="2">R24</strain>
        <plasmid evidence="2">pR24_1</plasmid>
    </source>
</reference>
<dbReference type="InterPro" id="IPR014710">
    <property type="entry name" value="RmlC-like_jellyroll"/>
</dbReference>
<evidence type="ECO:0000313" key="3">
    <source>
        <dbReference type="Proteomes" id="UP001017257"/>
    </source>
</evidence>
<name>A0ABY5RZD7_9HYPH</name>
<dbReference type="Pfam" id="PF07883">
    <property type="entry name" value="Cupin_2"/>
    <property type="match status" value="1"/>
</dbReference>
<dbReference type="InterPro" id="IPR052538">
    <property type="entry name" value="Flavonoid_dioxygenase-like"/>
</dbReference>
<keyword evidence="2" id="KW-0614">Plasmid</keyword>
<gene>
    <name evidence="2" type="ORF">HPT29_025640</name>
</gene>
<protein>
    <submittedName>
        <fullName evidence="2">Cupin domain-containing protein</fullName>
    </submittedName>
</protein>